<dbReference type="Pfam" id="PF02517">
    <property type="entry name" value="Rce1-like"/>
    <property type="match status" value="1"/>
</dbReference>
<feature type="transmembrane region" description="Helical" evidence="2">
    <location>
        <begin position="12"/>
        <end position="29"/>
    </location>
</feature>
<feature type="transmembrane region" description="Helical" evidence="2">
    <location>
        <begin position="150"/>
        <end position="170"/>
    </location>
</feature>
<evidence type="ECO:0000259" key="3">
    <source>
        <dbReference type="Pfam" id="PF02517"/>
    </source>
</evidence>
<evidence type="ECO:0000256" key="1">
    <source>
        <dbReference type="SAM" id="MobiDB-lite"/>
    </source>
</evidence>
<dbReference type="Proteomes" id="UP000070985">
    <property type="component" value="Unassembled WGS sequence"/>
</dbReference>
<dbReference type="GO" id="GO:0008237">
    <property type="term" value="F:metallopeptidase activity"/>
    <property type="evidence" value="ECO:0007669"/>
    <property type="project" value="UniProtKB-KW"/>
</dbReference>
<keyword evidence="5" id="KW-0645">Protease</keyword>
<feature type="transmembrane region" description="Helical" evidence="2">
    <location>
        <begin position="82"/>
        <end position="100"/>
    </location>
</feature>
<feature type="transmembrane region" description="Helical" evidence="2">
    <location>
        <begin position="176"/>
        <end position="195"/>
    </location>
</feature>
<feature type="compositionally biased region" description="Basic and acidic residues" evidence="1">
    <location>
        <begin position="340"/>
        <end position="353"/>
    </location>
</feature>
<keyword evidence="2" id="KW-0472">Membrane</keyword>
<organism evidence="5 9">
    <name type="scientific">Staphylococcus aureus</name>
    <dbReference type="NCBI Taxonomy" id="1280"/>
    <lineage>
        <taxon>Bacteria</taxon>
        <taxon>Bacillati</taxon>
        <taxon>Bacillota</taxon>
        <taxon>Bacilli</taxon>
        <taxon>Bacillales</taxon>
        <taxon>Staphylococcaceae</taxon>
        <taxon>Staphylococcus</taxon>
    </lineage>
</organism>
<evidence type="ECO:0000313" key="4">
    <source>
        <dbReference type="EMBL" id="CZQ54062.1"/>
    </source>
</evidence>
<evidence type="ECO:0000313" key="8">
    <source>
        <dbReference type="Proteomes" id="UP000249918"/>
    </source>
</evidence>
<dbReference type="EMBL" id="FJNR01000002">
    <property type="protein sequence ID" value="CZQ54062.1"/>
    <property type="molecule type" value="Genomic_DNA"/>
</dbReference>
<evidence type="ECO:0000313" key="9">
    <source>
        <dbReference type="Proteomes" id="UP000309390"/>
    </source>
</evidence>
<feature type="domain" description="CAAX prenyl protease 2/Lysostaphin resistance protein A-like" evidence="3">
    <location>
        <begin position="120"/>
        <end position="214"/>
    </location>
</feature>
<reference evidence="5" key="4">
    <citation type="submission" date="2021-08" db="EMBL/GenBank/DDBJ databases">
        <title>Whole-genome sequencing of local methicillin-resistant S. aureus strain Lr2.</title>
        <authorList>
            <person name="Ali A."/>
            <person name="Ullah N."/>
        </authorList>
    </citation>
    <scope>NUCLEOTIDE SEQUENCE</scope>
    <source>
        <strain evidence="5">Lr2</strain>
    </source>
</reference>
<accession>A0AAE8TI60</accession>
<dbReference type="EMBL" id="UDJK01000003">
    <property type="protein sequence ID" value="SRC23898.1"/>
    <property type="molecule type" value="Genomic_DNA"/>
</dbReference>
<sequence>MKNNKISGFQWAMTIFVFFVITMALSIMLRDFQSIIGVKHFIFEVTDLAPLIAAIICILVFKYKKVQLAGLKFSISLKVIERLLLALILPLVILIIGMYSFNTFADSFILLQSTGLSVPITHILIGHILMAFVVEFGFRSYLQNIVETKMNTFFASIVVGLMYSVFSANTTYGTEFAAYNFLYTFSFSMILGELIRATKGRTIYIATTFHASMTFGLIFLFSEEIGDLFSIKVIAISTAIVAVGYIGLSLIIRGIAYLTTRRNLEELEPNNYLDHVNDDKETNHTEAEKSSSNIKNAEKTGVATASTVGIAKNDTENTVADEPSIHEGTEKTEAQHHIDNQTESNHDEDHDITSESVESAEPVKHAPQSDDLTNDSNEDEKQSLKEPATYKEDRRSSVVIDAEKHIEKTEEQSSDKNK</sequence>
<evidence type="ECO:0000256" key="2">
    <source>
        <dbReference type="SAM" id="Phobius"/>
    </source>
</evidence>
<dbReference type="EMBL" id="CP038850">
    <property type="protein sequence ID" value="QCT58099.1"/>
    <property type="molecule type" value="Genomic_DNA"/>
</dbReference>
<keyword evidence="2" id="KW-1133">Transmembrane helix</keyword>
<feature type="compositionally biased region" description="Basic and acidic residues" evidence="1">
    <location>
        <begin position="275"/>
        <end position="289"/>
    </location>
</feature>
<evidence type="ECO:0000313" key="7">
    <source>
        <dbReference type="EMBL" id="SRC23898.1"/>
    </source>
</evidence>
<feature type="region of interest" description="Disordered" evidence="1">
    <location>
        <begin position="340"/>
        <end position="418"/>
    </location>
</feature>
<protein>
    <submittedName>
        <fullName evidence="5">CPBP family intramembrane metalloprotease SdpC</fullName>
    </submittedName>
    <submittedName>
        <fullName evidence="4">Lysostaphin resistance protein A, lyrA</fullName>
    </submittedName>
</protein>
<dbReference type="InterPro" id="IPR003675">
    <property type="entry name" value="Rce1/LyrA-like_dom"/>
</dbReference>
<dbReference type="GO" id="GO:0004175">
    <property type="term" value="F:endopeptidase activity"/>
    <property type="evidence" value="ECO:0007669"/>
    <property type="project" value="UniProtKB-ARBA"/>
</dbReference>
<keyword evidence="5" id="KW-0378">Hydrolase</keyword>
<gene>
    <name evidence="5" type="primary">sdpC</name>
    <name evidence="4" type="synonym">lyrA</name>
    <name evidence="5" type="ORF">E1948_02585</name>
    <name evidence="6" type="ORF">E1948_12330</name>
    <name evidence="4" type="ORF">ERS391062_00403</name>
    <name evidence="7" type="ORF">SAMEA1466929_01036</name>
</gene>
<dbReference type="Proteomes" id="UP000249918">
    <property type="component" value="Unassembled WGS sequence"/>
</dbReference>
<evidence type="ECO:0000313" key="6">
    <source>
        <dbReference type="EMBL" id="QCT58099.1"/>
    </source>
</evidence>
<dbReference type="Proteomes" id="UP000309390">
    <property type="component" value="Unassembled WGS sequence"/>
</dbReference>
<feature type="region of interest" description="Disordered" evidence="1">
    <location>
        <begin position="273"/>
        <end position="323"/>
    </location>
</feature>
<dbReference type="AlphaFoldDB" id="A0AAE8TI60"/>
<feature type="transmembrane region" description="Helical" evidence="2">
    <location>
        <begin position="41"/>
        <end position="61"/>
    </location>
</feature>
<dbReference type="EMBL" id="JAIGOF010000002">
    <property type="protein sequence ID" value="MBX8593499.1"/>
    <property type="molecule type" value="Genomic_DNA"/>
</dbReference>
<feature type="transmembrane region" description="Helical" evidence="2">
    <location>
        <begin position="120"/>
        <end position="138"/>
    </location>
</feature>
<dbReference type="RefSeq" id="WP_000794457.1">
    <property type="nucleotide sequence ID" value="NZ_AP025176.1"/>
</dbReference>
<keyword evidence="2" id="KW-0812">Transmembrane</keyword>
<feature type="transmembrane region" description="Helical" evidence="2">
    <location>
        <begin position="233"/>
        <end position="252"/>
    </location>
</feature>
<name>A0AAE8TI60_STAAU</name>
<evidence type="ECO:0000313" key="5">
    <source>
        <dbReference type="EMBL" id="MBX8593499.1"/>
    </source>
</evidence>
<reference evidence="4" key="1">
    <citation type="submission" date="2016-02" db="EMBL/GenBank/DDBJ databases">
        <authorList>
            <consortium name="Pathogen Informatics"/>
        </authorList>
    </citation>
    <scope>NUCLEOTIDE SEQUENCE</scope>
    <source>
        <strain evidence="4">1943STDY5698364</strain>
    </source>
</reference>
<keyword evidence="5" id="KW-0482">Metalloprotease</keyword>
<reference evidence="7 8" key="2">
    <citation type="submission" date="2018-06" db="EMBL/GenBank/DDBJ databases">
        <authorList>
            <consortium name="Pathogen Informatics"/>
            <person name="Doyle S."/>
        </authorList>
    </citation>
    <scope>NUCLEOTIDE SEQUENCE [LARGE SCALE GENOMIC DNA]</scope>
    <source>
        <strain evidence="7 8">EOE047</strain>
    </source>
</reference>
<feature type="compositionally biased region" description="Basic and acidic residues" evidence="1">
    <location>
        <begin position="379"/>
        <end position="418"/>
    </location>
</feature>
<feature type="transmembrane region" description="Helical" evidence="2">
    <location>
        <begin position="202"/>
        <end position="221"/>
    </location>
</feature>
<dbReference type="GO" id="GO:0080120">
    <property type="term" value="P:CAAX-box protein maturation"/>
    <property type="evidence" value="ECO:0007669"/>
    <property type="project" value="UniProtKB-ARBA"/>
</dbReference>
<proteinExistence type="predicted"/>
<reference evidence="6" key="3">
    <citation type="submission" date="2019-04" db="EMBL/GenBank/DDBJ databases">
        <title>Whole-genome sequencing of local methicillin-resistant S. aureus strain Lr2.</title>
        <authorList>
            <person name="Ullah N."/>
            <person name="Ali A."/>
        </authorList>
    </citation>
    <scope>NUCLEOTIDE SEQUENCE [LARGE SCALE GENOMIC DNA]</scope>
    <source>
        <strain evidence="6">Lr2</strain>
    </source>
</reference>